<reference evidence="2" key="1">
    <citation type="submission" date="2018-05" db="EMBL/GenBank/DDBJ databases">
        <authorList>
            <person name="Lanie J.A."/>
            <person name="Ng W.-L."/>
            <person name="Kazmierczak K.M."/>
            <person name="Andrzejewski T.M."/>
            <person name="Davidsen T.M."/>
            <person name="Wayne K.J."/>
            <person name="Tettelin H."/>
            <person name="Glass J.I."/>
            <person name="Rusch D."/>
            <person name="Podicherti R."/>
            <person name="Tsui H.-C.T."/>
            <person name="Winkler M.E."/>
        </authorList>
    </citation>
    <scope>NUCLEOTIDE SEQUENCE</scope>
</reference>
<proteinExistence type="predicted"/>
<organism evidence="2">
    <name type="scientific">marine metagenome</name>
    <dbReference type="NCBI Taxonomy" id="408172"/>
    <lineage>
        <taxon>unclassified sequences</taxon>
        <taxon>metagenomes</taxon>
        <taxon>ecological metagenomes</taxon>
    </lineage>
</organism>
<feature type="domain" description="Winged helix-turn-helix" evidence="1">
    <location>
        <begin position="25"/>
        <end position="90"/>
    </location>
</feature>
<dbReference type="EMBL" id="UINC01166077">
    <property type="protein sequence ID" value="SVD67833.1"/>
    <property type="molecule type" value="Genomic_DNA"/>
</dbReference>
<protein>
    <recommendedName>
        <fullName evidence="1">Winged helix-turn-helix domain-containing protein</fullName>
    </recommendedName>
</protein>
<accession>A0A382XA27</accession>
<gene>
    <name evidence="2" type="ORF">METZ01_LOCUS420687</name>
</gene>
<dbReference type="InterPro" id="IPR055245">
    <property type="entry name" value="HTH_proteobacteria"/>
</dbReference>
<name>A0A382XA27_9ZZZZ</name>
<sequence length="92" mass="10920">MCADCEEHCTPITEEEHNPSYDYTPQEQRIIDYLRNHGKINPLQAWKECGVYRLSAVIFNLKKKNIDIQSDRVKVQNKFDEDCNVAEYKLVW</sequence>
<dbReference type="AlphaFoldDB" id="A0A382XA27"/>
<dbReference type="Pfam" id="PF14090">
    <property type="entry name" value="HTH_39"/>
    <property type="match status" value="1"/>
</dbReference>
<evidence type="ECO:0000313" key="2">
    <source>
        <dbReference type="EMBL" id="SVD67833.1"/>
    </source>
</evidence>
<evidence type="ECO:0000259" key="1">
    <source>
        <dbReference type="Pfam" id="PF14090"/>
    </source>
</evidence>